<dbReference type="Proteomes" id="UP000824005">
    <property type="component" value="Unassembled WGS sequence"/>
</dbReference>
<gene>
    <name evidence="2" type="ORF">H9830_08680</name>
</gene>
<feature type="region of interest" description="Disordered" evidence="1">
    <location>
        <begin position="1"/>
        <end position="36"/>
    </location>
</feature>
<name>A0A9D2CAE5_9MICO</name>
<protein>
    <submittedName>
        <fullName evidence="2">Uncharacterized protein</fullName>
    </submittedName>
</protein>
<comment type="caution">
    <text evidence="2">The sequence shown here is derived from an EMBL/GenBank/DDBJ whole genome shotgun (WGS) entry which is preliminary data.</text>
</comment>
<proteinExistence type="predicted"/>
<organism evidence="2 3">
    <name type="scientific">Candidatus Agrococcus pullicola</name>
    <dbReference type="NCBI Taxonomy" id="2838429"/>
    <lineage>
        <taxon>Bacteria</taxon>
        <taxon>Bacillati</taxon>
        <taxon>Actinomycetota</taxon>
        <taxon>Actinomycetes</taxon>
        <taxon>Micrococcales</taxon>
        <taxon>Microbacteriaceae</taxon>
        <taxon>Agrococcus</taxon>
    </lineage>
</organism>
<evidence type="ECO:0000313" key="2">
    <source>
        <dbReference type="EMBL" id="HIY66335.1"/>
    </source>
</evidence>
<feature type="region of interest" description="Disordered" evidence="1">
    <location>
        <begin position="49"/>
        <end position="75"/>
    </location>
</feature>
<sequence>MAIAEGVKRGIEEHGDDFTFASEEVEDPEQGAGAWFDSEDPAHVEWYEEATTGAQTTIDPERQGAAPAAETSEDR</sequence>
<reference evidence="2" key="1">
    <citation type="journal article" date="2021" name="PeerJ">
        <title>Extensive microbial diversity within the chicken gut microbiome revealed by metagenomics and culture.</title>
        <authorList>
            <person name="Gilroy R."/>
            <person name="Ravi A."/>
            <person name="Getino M."/>
            <person name="Pursley I."/>
            <person name="Horton D.L."/>
            <person name="Alikhan N.F."/>
            <person name="Baker D."/>
            <person name="Gharbi K."/>
            <person name="Hall N."/>
            <person name="Watson M."/>
            <person name="Adriaenssens E.M."/>
            <person name="Foster-Nyarko E."/>
            <person name="Jarju S."/>
            <person name="Secka A."/>
            <person name="Antonio M."/>
            <person name="Oren A."/>
            <person name="Chaudhuri R.R."/>
            <person name="La Ragione R."/>
            <person name="Hildebrand F."/>
            <person name="Pallen M.J."/>
        </authorList>
    </citation>
    <scope>NUCLEOTIDE SEQUENCE</scope>
    <source>
        <strain evidence="2">ChiGjej1B1-98</strain>
    </source>
</reference>
<dbReference type="EMBL" id="DXDC01000262">
    <property type="protein sequence ID" value="HIY66335.1"/>
    <property type="molecule type" value="Genomic_DNA"/>
</dbReference>
<evidence type="ECO:0000256" key="1">
    <source>
        <dbReference type="SAM" id="MobiDB-lite"/>
    </source>
</evidence>
<feature type="compositionally biased region" description="Basic and acidic residues" evidence="1">
    <location>
        <begin position="1"/>
        <end position="17"/>
    </location>
</feature>
<dbReference type="AlphaFoldDB" id="A0A9D2CAE5"/>
<evidence type="ECO:0000313" key="3">
    <source>
        <dbReference type="Proteomes" id="UP000824005"/>
    </source>
</evidence>
<reference evidence="2" key="2">
    <citation type="submission" date="2021-04" db="EMBL/GenBank/DDBJ databases">
        <authorList>
            <person name="Gilroy R."/>
        </authorList>
    </citation>
    <scope>NUCLEOTIDE SEQUENCE</scope>
    <source>
        <strain evidence="2">ChiGjej1B1-98</strain>
    </source>
</reference>
<accession>A0A9D2CAE5</accession>